<organism evidence="1 2">
    <name type="scientific">Aspergillus keveii</name>
    <dbReference type="NCBI Taxonomy" id="714993"/>
    <lineage>
        <taxon>Eukaryota</taxon>
        <taxon>Fungi</taxon>
        <taxon>Dikarya</taxon>
        <taxon>Ascomycota</taxon>
        <taxon>Pezizomycotina</taxon>
        <taxon>Eurotiomycetes</taxon>
        <taxon>Eurotiomycetidae</taxon>
        <taxon>Eurotiales</taxon>
        <taxon>Aspergillaceae</taxon>
        <taxon>Aspergillus</taxon>
        <taxon>Aspergillus subgen. Nidulantes</taxon>
    </lineage>
</organism>
<evidence type="ECO:0000313" key="2">
    <source>
        <dbReference type="Proteomes" id="UP001610563"/>
    </source>
</evidence>
<name>A0ABR4FHD2_9EURO</name>
<protein>
    <submittedName>
        <fullName evidence="1">Uncharacterized protein</fullName>
    </submittedName>
</protein>
<gene>
    <name evidence="1" type="ORF">BJX66DRAFT_320197</name>
</gene>
<keyword evidence="2" id="KW-1185">Reference proteome</keyword>
<proteinExistence type="predicted"/>
<evidence type="ECO:0000313" key="1">
    <source>
        <dbReference type="EMBL" id="KAL2782649.1"/>
    </source>
</evidence>
<sequence>MDDPLMQEFLGWGIGDNGEFPDLDYYLLDPTVDGLSPDIPDCSLDELIEISGAQPATHDENCVAEKTPPVPESAMTDLINQLLSRVITLEAQIQTQSQQIERIFSYMEELGPFLTQLSSAIPSG</sequence>
<reference evidence="1 2" key="1">
    <citation type="submission" date="2024-07" db="EMBL/GenBank/DDBJ databases">
        <title>Section-level genome sequencing and comparative genomics of Aspergillus sections Usti and Cavernicolus.</title>
        <authorList>
            <consortium name="Lawrence Berkeley National Laboratory"/>
            <person name="Nybo J.L."/>
            <person name="Vesth T.C."/>
            <person name="Theobald S."/>
            <person name="Frisvad J.C."/>
            <person name="Larsen T.O."/>
            <person name="Kjaerboelling I."/>
            <person name="Rothschild-Mancinelli K."/>
            <person name="Lyhne E.K."/>
            <person name="Kogle M.E."/>
            <person name="Barry K."/>
            <person name="Clum A."/>
            <person name="Na H."/>
            <person name="Ledsgaard L."/>
            <person name="Lin J."/>
            <person name="Lipzen A."/>
            <person name="Kuo A."/>
            <person name="Riley R."/>
            <person name="Mondo S."/>
            <person name="Labutti K."/>
            <person name="Haridas S."/>
            <person name="Pangalinan J."/>
            <person name="Salamov A.A."/>
            <person name="Simmons B.A."/>
            <person name="Magnuson J.K."/>
            <person name="Chen J."/>
            <person name="Drula E."/>
            <person name="Henrissat B."/>
            <person name="Wiebenga A."/>
            <person name="Lubbers R.J."/>
            <person name="Gomes A.C."/>
            <person name="Makela M.R."/>
            <person name="Stajich J."/>
            <person name="Grigoriev I.V."/>
            <person name="Mortensen U.H."/>
            <person name="De Vries R.P."/>
            <person name="Baker S.E."/>
            <person name="Andersen M.R."/>
        </authorList>
    </citation>
    <scope>NUCLEOTIDE SEQUENCE [LARGE SCALE GENOMIC DNA]</scope>
    <source>
        <strain evidence="1 2">CBS 209.92</strain>
    </source>
</reference>
<dbReference type="EMBL" id="JBFTWV010000360">
    <property type="protein sequence ID" value="KAL2782649.1"/>
    <property type="molecule type" value="Genomic_DNA"/>
</dbReference>
<dbReference type="Proteomes" id="UP001610563">
    <property type="component" value="Unassembled WGS sequence"/>
</dbReference>
<comment type="caution">
    <text evidence="1">The sequence shown here is derived from an EMBL/GenBank/DDBJ whole genome shotgun (WGS) entry which is preliminary data.</text>
</comment>
<accession>A0ABR4FHD2</accession>